<dbReference type="Gene3D" id="3.30.460.10">
    <property type="entry name" value="Beta Polymerase, domain 2"/>
    <property type="match status" value="1"/>
</dbReference>
<sequence>MGKVLTENSSASTEHNNFLALRLEEANKFTKKVLEKYGSLIKSVVLFGSIARGDATPDSDADIFLIIDDTGQEISREKLEEIDNDLSKIAEEISEKISIHPSYTLTEFIEYARTGEPIIYNQIKYGKPLYDTGFFSPWKKLLESGKIPKTWERIEMLIEESFKKLARAYAVRLLILQEDCYNAMVDSTQAILMLMDLDPVPPNKLYETTKMILVEKGFLEDEYAEWLKEIIELKKQSITAQSLKVNIDIWIERTEKYLEKMSQLKDNFKILKKYLVLEHTYTQLLKIVTIELTRLHGLPPDMQQEELEKALGTNIKEAFKRDFIDTGKIKPHYLDLWNTLENLKKEAIDCRKITMLENIDVEKLREETRKLIHDLEKAIKKEKQANKN</sequence>
<dbReference type="GO" id="GO:0016779">
    <property type="term" value="F:nucleotidyltransferase activity"/>
    <property type="evidence" value="ECO:0007669"/>
    <property type="project" value="InterPro"/>
</dbReference>
<evidence type="ECO:0000313" key="2">
    <source>
        <dbReference type="EMBL" id="HDP14947.1"/>
    </source>
</evidence>
<dbReference type="InterPro" id="IPR052548">
    <property type="entry name" value="Type_VII_TA_antitoxin"/>
</dbReference>
<dbReference type="InterPro" id="IPR043519">
    <property type="entry name" value="NT_sf"/>
</dbReference>
<dbReference type="CDD" id="cd05403">
    <property type="entry name" value="NT_KNTase_like"/>
    <property type="match status" value="1"/>
</dbReference>
<gene>
    <name evidence="2" type="ORF">ENN26_04110</name>
</gene>
<dbReference type="SUPFAM" id="SSF81301">
    <property type="entry name" value="Nucleotidyltransferase"/>
    <property type="match status" value="1"/>
</dbReference>
<dbReference type="EMBL" id="DSAY01000076">
    <property type="protein sequence ID" value="HDP14947.1"/>
    <property type="molecule type" value="Genomic_DNA"/>
</dbReference>
<dbReference type="PANTHER" id="PTHR33933:SF1">
    <property type="entry name" value="PROTEIN ADENYLYLTRANSFERASE MNTA-RELATED"/>
    <property type="match status" value="1"/>
</dbReference>
<dbReference type="PANTHER" id="PTHR33933">
    <property type="entry name" value="NUCLEOTIDYLTRANSFERASE"/>
    <property type="match status" value="1"/>
</dbReference>
<comment type="caution">
    <text evidence="2">The sequence shown here is derived from an EMBL/GenBank/DDBJ whole genome shotgun (WGS) entry which is preliminary data.</text>
</comment>
<reference evidence="2" key="1">
    <citation type="journal article" date="2020" name="mSystems">
        <title>Genome- and Community-Level Interaction Insights into Carbon Utilization and Element Cycling Functions of Hydrothermarchaeota in Hydrothermal Sediment.</title>
        <authorList>
            <person name="Zhou Z."/>
            <person name="Liu Y."/>
            <person name="Xu W."/>
            <person name="Pan J."/>
            <person name="Luo Z.H."/>
            <person name="Li M."/>
        </authorList>
    </citation>
    <scope>NUCLEOTIDE SEQUENCE [LARGE SCALE GENOMIC DNA]</scope>
    <source>
        <strain evidence="2">SpSt-116</strain>
    </source>
</reference>
<name>A0A7C1GA64_9CREN</name>
<accession>A0A7C1GA64</accession>
<dbReference type="Pfam" id="PF01909">
    <property type="entry name" value="NTP_transf_2"/>
    <property type="match status" value="1"/>
</dbReference>
<dbReference type="InterPro" id="IPR002934">
    <property type="entry name" value="Polymerase_NTP_transf_dom"/>
</dbReference>
<feature type="domain" description="Polymerase nucleotidyl transferase" evidence="1">
    <location>
        <begin position="28"/>
        <end position="100"/>
    </location>
</feature>
<protein>
    <submittedName>
        <fullName evidence="2">Nucleotidyltransferase domain-containing protein</fullName>
    </submittedName>
</protein>
<keyword evidence="2" id="KW-0808">Transferase</keyword>
<evidence type="ECO:0000259" key="1">
    <source>
        <dbReference type="Pfam" id="PF01909"/>
    </source>
</evidence>
<proteinExistence type="predicted"/>
<organism evidence="2">
    <name type="scientific">Thermofilum adornatum</name>
    <dbReference type="NCBI Taxonomy" id="1365176"/>
    <lineage>
        <taxon>Archaea</taxon>
        <taxon>Thermoproteota</taxon>
        <taxon>Thermoprotei</taxon>
        <taxon>Thermofilales</taxon>
        <taxon>Thermofilaceae</taxon>
        <taxon>Thermofilum</taxon>
    </lineage>
</organism>
<dbReference type="AlphaFoldDB" id="A0A7C1GA64"/>